<organism evidence="1">
    <name type="scientific">Siphoviridae sp. ctVFv13</name>
    <dbReference type="NCBI Taxonomy" id="2827576"/>
    <lineage>
        <taxon>Viruses</taxon>
        <taxon>Duplodnaviria</taxon>
        <taxon>Heunggongvirae</taxon>
        <taxon>Uroviricota</taxon>
        <taxon>Caudoviricetes</taxon>
    </lineage>
</organism>
<dbReference type="EMBL" id="BK015893">
    <property type="protein sequence ID" value="DAD72044.1"/>
    <property type="molecule type" value="Genomic_DNA"/>
</dbReference>
<sequence>MSNILWHPASEPPRERTQPLLLAAKTTWRDKDGKMLQGISPTAYFLGCYADGQFWDEIGERLPKDVTVTHWMAFPMV</sequence>
<protein>
    <recommendedName>
        <fullName evidence="2">DUF551 domain-containing protein</fullName>
    </recommendedName>
</protein>
<proteinExistence type="predicted"/>
<evidence type="ECO:0008006" key="2">
    <source>
        <dbReference type="Google" id="ProtNLM"/>
    </source>
</evidence>
<evidence type="ECO:0000313" key="1">
    <source>
        <dbReference type="EMBL" id="DAD72044.1"/>
    </source>
</evidence>
<name>A0A8S5LPT4_9CAUD</name>
<reference evidence="1" key="1">
    <citation type="journal article" date="2021" name="Proc. Natl. Acad. Sci. U.S.A.">
        <title>A Catalog of Tens of Thousands of Viruses from Human Metagenomes Reveals Hidden Associations with Chronic Diseases.</title>
        <authorList>
            <person name="Tisza M.J."/>
            <person name="Buck C.B."/>
        </authorList>
    </citation>
    <scope>NUCLEOTIDE SEQUENCE</scope>
    <source>
        <strain evidence="1">CtVFv13</strain>
    </source>
</reference>
<accession>A0A8S5LPT4</accession>